<proteinExistence type="inferred from homology"/>
<evidence type="ECO:0000259" key="6">
    <source>
        <dbReference type="SMART" id="SM01136"/>
    </source>
</evidence>
<accession>A0A8J3ADN2</accession>
<keyword evidence="3 5" id="KW-0819">tRNA processing</keyword>
<dbReference type="SMART" id="SM01136">
    <property type="entry name" value="DKCLD"/>
    <property type="match status" value="1"/>
</dbReference>
<dbReference type="SUPFAM" id="SSF55120">
    <property type="entry name" value="Pseudouridine synthase"/>
    <property type="match status" value="1"/>
</dbReference>
<dbReference type="GO" id="GO:0003723">
    <property type="term" value="F:RNA binding"/>
    <property type="evidence" value="ECO:0007669"/>
    <property type="project" value="InterPro"/>
</dbReference>
<comment type="caution">
    <text evidence="7">The sequence shown here is derived from an EMBL/GenBank/DDBJ whole genome shotgun (WGS) entry which is preliminary data.</text>
</comment>
<evidence type="ECO:0000256" key="1">
    <source>
        <dbReference type="ARBA" id="ARBA00000385"/>
    </source>
</evidence>
<comment type="catalytic activity">
    <reaction evidence="1 5">
        <text>uridine(55) in tRNA = pseudouridine(55) in tRNA</text>
        <dbReference type="Rhea" id="RHEA:42532"/>
        <dbReference type="Rhea" id="RHEA-COMP:10101"/>
        <dbReference type="Rhea" id="RHEA-COMP:10102"/>
        <dbReference type="ChEBI" id="CHEBI:65314"/>
        <dbReference type="ChEBI" id="CHEBI:65315"/>
        <dbReference type="EC" id="5.4.99.25"/>
    </reaction>
</comment>
<dbReference type="GO" id="GO:0160148">
    <property type="term" value="F:tRNA pseudouridine(55) synthase activity"/>
    <property type="evidence" value="ECO:0007669"/>
    <property type="project" value="UniProtKB-EC"/>
</dbReference>
<dbReference type="InterPro" id="IPR020103">
    <property type="entry name" value="PsdUridine_synth_cat_dom_sf"/>
</dbReference>
<evidence type="ECO:0000256" key="5">
    <source>
        <dbReference type="HAMAP-Rule" id="MF_01080"/>
    </source>
</evidence>
<dbReference type="InterPro" id="IPR014780">
    <property type="entry name" value="tRNA_psdUridine_synth_TruB"/>
</dbReference>
<dbReference type="PANTHER" id="PTHR13767">
    <property type="entry name" value="TRNA-PSEUDOURIDINE SYNTHASE"/>
    <property type="match status" value="1"/>
</dbReference>
<evidence type="ECO:0000256" key="4">
    <source>
        <dbReference type="ARBA" id="ARBA00023235"/>
    </source>
</evidence>
<dbReference type="RefSeq" id="WP_188354269.1">
    <property type="nucleotide sequence ID" value="NZ_BMDH01000001.1"/>
</dbReference>
<reference evidence="7" key="1">
    <citation type="journal article" date="2014" name="Int. J. Syst. Evol. Microbiol.">
        <title>Complete genome sequence of Corynebacterium casei LMG S-19264T (=DSM 44701T), isolated from a smear-ripened cheese.</title>
        <authorList>
            <consortium name="US DOE Joint Genome Institute (JGI-PGF)"/>
            <person name="Walter F."/>
            <person name="Albersmeier A."/>
            <person name="Kalinowski J."/>
            <person name="Ruckert C."/>
        </authorList>
    </citation>
    <scope>NUCLEOTIDE SEQUENCE</scope>
    <source>
        <strain evidence="7">CCM 8606</strain>
    </source>
</reference>
<keyword evidence="4 5" id="KW-0413">Isomerase</keyword>
<keyword evidence="8" id="KW-1185">Reference proteome</keyword>
<dbReference type="Proteomes" id="UP000619536">
    <property type="component" value="Unassembled WGS sequence"/>
</dbReference>
<organism evidence="7 8">
    <name type="scientific">Galliscardovia ingluviei</name>
    <dbReference type="NCBI Taxonomy" id="1769422"/>
    <lineage>
        <taxon>Bacteria</taxon>
        <taxon>Bacillati</taxon>
        <taxon>Actinomycetota</taxon>
        <taxon>Actinomycetes</taxon>
        <taxon>Bifidobacteriales</taxon>
        <taxon>Bifidobacteriaceae</taxon>
        <taxon>Galliscardovia</taxon>
    </lineage>
</organism>
<dbReference type="InterPro" id="IPR002501">
    <property type="entry name" value="PsdUridine_synth_N"/>
</dbReference>
<dbReference type="Pfam" id="PF01509">
    <property type="entry name" value="TruB_N"/>
    <property type="match status" value="1"/>
</dbReference>
<feature type="domain" description="Dyskerin-like" evidence="6">
    <location>
        <begin position="1"/>
        <end position="31"/>
    </location>
</feature>
<feature type="active site" description="Nucleophile" evidence="5">
    <location>
        <position position="50"/>
    </location>
</feature>
<comment type="function">
    <text evidence="5">Responsible for synthesis of pseudouridine from uracil-55 in the psi GC loop of transfer RNAs.</text>
</comment>
<gene>
    <name evidence="5 7" type="primary">truB</name>
    <name evidence="7" type="ORF">GCM10007377_00560</name>
</gene>
<dbReference type="EC" id="5.4.99.25" evidence="5"/>
<protein>
    <recommendedName>
        <fullName evidence="5">tRNA pseudouridine synthase B</fullName>
        <ecNumber evidence="5">5.4.99.25</ecNumber>
    </recommendedName>
    <alternativeName>
        <fullName evidence="5">tRNA pseudouridine(55) synthase</fullName>
        <shortName evidence="5">Psi55 synthase</shortName>
    </alternativeName>
    <alternativeName>
        <fullName evidence="5">tRNA pseudouridylate synthase</fullName>
    </alternativeName>
    <alternativeName>
        <fullName evidence="5">tRNA-uridine isomerase</fullName>
    </alternativeName>
</protein>
<dbReference type="GO" id="GO:0031119">
    <property type="term" value="P:tRNA pseudouridine synthesis"/>
    <property type="evidence" value="ECO:0007669"/>
    <property type="project" value="UniProtKB-UniRule"/>
</dbReference>
<dbReference type="Pfam" id="PF16198">
    <property type="entry name" value="TruB_C_2"/>
    <property type="match status" value="1"/>
</dbReference>
<dbReference type="AlphaFoldDB" id="A0A8J3ADN2"/>
<dbReference type="PANTHER" id="PTHR13767:SF2">
    <property type="entry name" value="PSEUDOURIDYLATE SYNTHASE TRUB1"/>
    <property type="match status" value="1"/>
</dbReference>
<dbReference type="NCBIfam" id="TIGR00431">
    <property type="entry name" value="TruB"/>
    <property type="match status" value="1"/>
</dbReference>
<sequence length="372" mass="40629">MTSQESPYHALLSSGVIVVDKPQGVTSHDVVAAARKLLHTRKVGHAGTLDPMATGVLVIGFGQATRLLNYIVGLDKTYEATIRFGQATDSDDADGQLLDVDSLQAPWVLPISERADVVRNITVPMLQELINQHFIGNIEQVPNSFSAIKVHGKRAYDLARQGKEVALQARPITISDFTVLSVGVTQSQGRDTIVDVRVRVTCSAGTYIRALARDLGQQLGVGAHLVALRRTRVGQFCADDKRTFGASTASREYVDKSGQTHTKQVVHITCTDEQLQRHVLPLKQAVEHALPVLTVQAAQAQDLRFGRVLLRADMAEQLNNPPYTEHTSMVKHMDNTQATTAHIAAACTSQELVAIVRIGRRHIRPVAVFAHE</sequence>
<dbReference type="Gene3D" id="3.30.2350.10">
    <property type="entry name" value="Pseudouridine synthase"/>
    <property type="match status" value="1"/>
</dbReference>
<comment type="similarity">
    <text evidence="2 5">Belongs to the pseudouridine synthase TruB family. Type 1 subfamily.</text>
</comment>
<evidence type="ECO:0000256" key="2">
    <source>
        <dbReference type="ARBA" id="ARBA00005642"/>
    </source>
</evidence>
<dbReference type="CDD" id="cd02573">
    <property type="entry name" value="PseudoU_synth_EcTruB"/>
    <property type="match status" value="1"/>
</dbReference>
<evidence type="ECO:0000313" key="7">
    <source>
        <dbReference type="EMBL" id="GGI12358.1"/>
    </source>
</evidence>
<dbReference type="GO" id="GO:1990481">
    <property type="term" value="P:mRNA pseudouridine synthesis"/>
    <property type="evidence" value="ECO:0007669"/>
    <property type="project" value="TreeGrafter"/>
</dbReference>
<dbReference type="HAMAP" id="MF_01080">
    <property type="entry name" value="TruB_bact"/>
    <property type="match status" value="1"/>
</dbReference>
<name>A0A8J3ADN2_9BIFI</name>
<dbReference type="InterPro" id="IPR012960">
    <property type="entry name" value="Dyskerin-like"/>
</dbReference>
<dbReference type="EMBL" id="BMDH01000001">
    <property type="protein sequence ID" value="GGI12358.1"/>
    <property type="molecule type" value="Genomic_DNA"/>
</dbReference>
<evidence type="ECO:0000256" key="3">
    <source>
        <dbReference type="ARBA" id="ARBA00022694"/>
    </source>
</evidence>
<reference evidence="7" key="2">
    <citation type="submission" date="2020-09" db="EMBL/GenBank/DDBJ databases">
        <authorList>
            <person name="Sun Q."/>
            <person name="Sedlacek I."/>
        </authorList>
    </citation>
    <scope>NUCLEOTIDE SEQUENCE</scope>
    <source>
        <strain evidence="7">CCM 8606</strain>
    </source>
</reference>
<dbReference type="InterPro" id="IPR032819">
    <property type="entry name" value="TruB_C"/>
</dbReference>
<evidence type="ECO:0000313" key="8">
    <source>
        <dbReference type="Proteomes" id="UP000619536"/>
    </source>
</evidence>